<evidence type="ECO:0000256" key="1">
    <source>
        <dbReference type="SAM" id="MobiDB-lite"/>
    </source>
</evidence>
<evidence type="ECO:0000313" key="2">
    <source>
        <dbReference type="EMBL" id="VVJ18479.1"/>
    </source>
</evidence>
<dbReference type="EMBL" id="CABVGP010000001">
    <property type="protein sequence ID" value="VVJ18479.1"/>
    <property type="molecule type" value="Genomic_DNA"/>
</dbReference>
<protein>
    <submittedName>
        <fullName evidence="2">Uncharacterized protein</fullName>
    </submittedName>
</protein>
<keyword evidence="3" id="KW-1185">Reference proteome</keyword>
<sequence>MPDRPQATVRVRMKGRPPAASPHRHRRPVRRYGRVAGGASGKPLQKPPRLRGRPRSVAG</sequence>
<feature type="compositionally biased region" description="Basic residues" evidence="1">
    <location>
        <begin position="48"/>
        <end position="59"/>
    </location>
</feature>
<evidence type="ECO:0000313" key="3">
    <source>
        <dbReference type="Proteomes" id="UP000399805"/>
    </source>
</evidence>
<organism evidence="2 3">
    <name type="scientific">Amycolatopsis camponoti</name>
    <dbReference type="NCBI Taxonomy" id="2606593"/>
    <lineage>
        <taxon>Bacteria</taxon>
        <taxon>Bacillati</taxon>
        <taxon>Actinomycetota</taxon>
        <taxon>Actinomycetes</taxon>
        <taxon>Pseudonocardiales</taxon>
        <taxon>Pseudonocardiaceae</taxon>
        <taxon>Amycolatopsis</taxon>
    </lineage>
</organism>
<proteinExistence type="predicted"/>
<gene>
    <name evidence="2" type="ORF">AA23TX_03500</name>
</gene>
<reference evidence="2 3" key="1">
    <citation type="submission" date="2019-09" db="EMBL/GenBank/DDBJ databases">
        <authorList>
            <person name="Leyn A S."/>
        </authorList>
    </citation>
    <scope>NUCLEOTIDE SEQUENCE [LARGE SCALE GENOMIC DNA]</scope>
    <source>
        <strain evidence="2">AA231_1</strain>
    </source>
</reference>
<name>A0A6I8LTN5_9PSEU</name>
<dbReference type="AlphaFoldDB" id="A0A6I8LTN5"/>
<feature type="region of interest" description="Disordered" evidence="1">
    <location>
        <begin position="1"/>
        <end position="59"/>
    </location>
</feature>
<accession>A0A6I8LTN5</accession>
<feature type="compositionally biased region" description="Basic residues" evidence="1">
    <location>
        <begin position="22"/>
        <end position="33"/>
    </location>
</feature>
<dbReference type="Proteomes" id="UP000399805">
    <property type="component" value="Unassembled WGS sequence"/>
</dbReference>